<keyword evidence="1" id="KW-0175">Coiled coil</keyword>
<gene>
    <name evidence="3" type="ORF">PPERSA_07433</name>
</gene>
<feature type="coiled-coil region" evidence="1">
    <location>
        <begin position="112"/>
        <end position="209"/>
    </location>
</feature>
<dbReference type="OMA" id="ITANFHV"/>
<dbReference type="AlphaFoldDB" id="A0A0V0QAD8"/>
<reference evidence="3 4" key="1">
    <citation type="journal article" date="2015" name="Sci. Rep.">
        <title>Genome of the facultative scuticociliatosis pathogen Pseudocohnilembus persalinus provides insight into its virulence through horizontal gene transfer.</title>
        <authorList>
            <person name="Xiong J."/>
            <person name="Wang G."/>
            <person name="Cheng J."/>
            <person name="Tian M."/>
            <person name="Pan X."/>
            <person name="Warren A."/>
            <person name="Jiang C."/>
            <person name="Yuan D."/>
            <person name="Miao W."/>
        </authorList>
    </citation>
    <scope>NUCLEOTIDE SEQUENCE [LARGE SCALE GENOMIC DNA]</scope>
    <source>
        <strain evidence="3">36N120E</strain>
    </source>
</reference>
<evidence type="ECO:0000256" key="1">
    <source>
        <dbReference type="SAM" id="Coils"/>
    </source>
</evidence>
<sequence length="699" mass="82880">MSNRVSNKIKSHIYKINNYTHVQIKKKGQNLPLNQNEPYKVKKVQINAIRVPNNVKQIEQSPNSLQQQRQPFNYQQMGIQNQNSNQRQSQIQCSNFNKNQIKVQVEQQNPEQFLLENQAKTLKQDYQQEENKEIQFNMLKLKKEYEELQYKKEQMLDDRDMEAFQILLKQIEDEKIYQLQKLKSEVNRAKSEKSNLQKEQEKLKIKIKENYYDFKIQQIQQENLTYSTVKNQIKSFEETEKDDYQKQFTKNLQEYKQRQQKREEEINELKRNCWKLEKQMAKNDQQNQNNTQQNFDENNNSISNNSNITANFHVQKPSQAYIGTLQNFSSNNTISSLTNAINHNQKNEYKKPNSLKNTTNQQTNLNYNDHSFQIEKNQSQCNYTFNKISSTATNQNLNDNNFQNSQNLRKNSLELQSNKDLTKENKINTCGILNQLQMEGSNYSNKFEKISFDTNNINNNLNNNKGGDTSYQNLEKLNQQIKLQTNTQQQLNTNQFLFEEKNSPKNIFGYQIDRNNKESNQNIDKDFKKNYDNNQSQKKIVHASSGVINQHLSSQKKKGFRDIINPYNHQQNEDYSFPFFSENNSEENNKNSINNFNNTISSQKQILQKMSSLTPQESQLQNNDKKSQNQDFQTKNQAKIGEKIYTQKNDYKYKSSDCEHTDSNIKQKLVTIDEKQHQQQQQLENQFLKNSKYNVNQNK</sequence>
<evidence type="ECO:0000313" key="4">
    <source>
        <dbReference type="Proteomes" id="UP000054937"/>
    </source>
</evidence>
<proteinExistence type="predicted"/>
<dbReference type="Proteomes" id="UP000054937">
    <property type="component" value="Unassembled WGS sequence"/>
</dbReference>
<feature type="compositionally biased region" description="Polar residues" evidence="2">
    <location>
        <begin position="599"/>
        <end position="622"/>
    </location>
</feature>
<dbReference type="EMBL" id="LDAU01000220">
    <property type="protein sequence ID" value="KRW99190.1"/>
    <property type="molecule type" value="Genomic_DNA"/>
</dbReference>
<evidence type="ECO:0000313" key="3">
    <source>
        <dbReference type="EMBL" id="KRW99190.1"/>
    </source>
</evidence>
<name>A0A0V0QAD8_PSEPJ</name>
<feature type="compositionally biased region" description="Low complexity" evidence="2">
    <location>
        <begin position="283"/>
        <end position="304"/>
    </location>
</feature>
<comment type="caution">
    <text evidence="3">The sequence shown here is derived from an EMBL/GenBank/DDBJ whole genome shotgun (WGS) entry which is preliminary data.</text>
</comment>
<keyword evidence="4" id="KW-1185">Reference proteome</keyword>
<protein>
    <submittedName>
        <fullName evidence="3">Uncharacterized protein</fullName>
    </submittedName>
</protein>
<evidence type="ECO:0000256" key="2">
    <source>
        <dbReference type="SAM" id="MobiDB-lite"/>
    </source>
</evidence>
<dbReference type="InParanoid" id="A0A0V0QAD8"/>
<accession>A0A0V0QAD8</accession>
<organism evidence="3 4">
    <name type="scientific">Pseudocohnilembus persalinus</name>
    <name type="common">Ciliate</name>
    <dbReference type="NCBI Taxonomy" id="266149"/>
    <lineage>
        <taxon>Eukaryota</taxon>
        <taxon>Sar</taxon>
        <taxon>Alveolata</taxon>
        <taxon>Ciliophora</taxon>
        <taxon>Intramacronucleata</taxon>
        <taxon>Oligohymenophorea</taxon>
        <taxon>Scuticociliatia</taxon>
        <taxon>Philasterida</taxon>
        <taxon>Pseudocohnilembidae</taxon>
        <taxon>Pseudocohnilembus</taxon>
    </lineage>
</organism>
<feature type="region of interest" description="Disordered" evidence="2">
    <location>
        <begin position="281"/>
        <end position="304"/>
    </location>
</feature>
<feature type="region of interest" description="Disordered" evidence="2">
    <location>
        <begin position="574"/>
        <end position="641"/>
    </location>
</feature>